<feature type="region of interest" description="Disordered" evidence="1">
    <location>
        <begin position="1"/>
        <end position="34"/>
    </location>
</feature>
<reference evidence="2 3" key="1">
    <citation type="journal article" date="2016" name="Sci. Rep.">
        <title>Metabolic traits of an uncultured archaeal lineage -MSBL1- from brine pools of the Red Sea.</title>
        <authorList>
            <person name="Mwirichia R."/>
            <person name="Alam I."/>
            <person name="Rashid M."/>
            <person name="Vinu M."/>
            <person name="Ba-Alawi W."/>
            <person name="Anthony Kamau A."/>
            <person name="Kamanda Ngugi D."/>
            <person name="Goker M."/>
            <person name="Klenk H.P."/>
            <person name="Bajic V."/>
            <person name="Stingl U."/>
        </authorList>
    </citation>
    <scope>NUCLEOTIDE SEQUENCE [LARGE SCALE GENOMIC DNA]</scope>
    <source>
        <strain evidence="2">SCGC-AAA259E17</strain>
    </source>
</reference>
<proteinExistence type="predicted"/>
<protein>
    <submittedName>
        <fullName evidence="2">Uncharacterized protein</fullName>
    </submittedName>
</protein>
<name>A0A133UG65_9EURY</name>
<dbReference type="Proteomes" id="UP000070373">
    <property type="component" value="Unassembled WGS sequence"/>
</dbReference>
<dbReference type="EMBL" id="LHXN01000012">
    <property type="protein sequence ID" value="KXA93215.1"/>
    <property type="molecule type" value="Genomic_DNA"/>
</dbReference>
<dbReference type="AlphaFoldDB" id="A0A133UG65"/>
<gene>
    <name evidence="2" type="ORF">AKJ64_01210</name>
</gene>
<keyword evidence="3" id="KW-1185">Reference proteome</keyword>
<evidence type="ECO:0000256" key="1">
    <source>
        <dbReference type="SAM" id="MobiDB-lite"/>
    </source>
</evidence>
<organism evidence="2 3">
    <name type="scientific">candidate division MSBL1 archaeon SCGC-AAA259E17</name>
    <dbReference type="NCBI Taxonomy" id="1698263"/>
    <lineage>
        <taxon>Archaea</taxon>
        <taxon>Methanobacteriati</taxon>
        <taxon>Methanobacteriota</taxon>
        <taxon>candidate division MSBL1</taxon>
    </lineage>
</organism>
<comment type="caution">
    <text evidence="2">The sequence shown here is derived from an EMBL/GenBank/DDBJ whole genome shotgun (WGS) entry which is preliminary data.</text>
</comment>
<evidence type="ECO:0000313" key="3">
    <source>
        <dbReference type="Proteomes" id="UP000070373"/>
    </source>
</evidence>
<accession>A0A133UG65</accession>
<evidence type="ECO:0000313" key="2">
    <source>
        <dbReference type="EMBL" id="KXA93215.1"/>
    </source>
</evidence>
<sequence length="72" mass="8120">MDETASLRSGEEVSPDIQRQDRGIDPNHSRKVKDPVIQEEFNFAPGADPKIDCFRFEKSNKSAKITSVWGRG</sequence>
<feature type="compositionally biased region" description="Basic and acidic residues" evidence="1">
    <location>
        <begin position="18"/>
        <end position="34"/>
    </location>
</feature>